<accession>A0A9P9IBH6</accession>
<evidence type="ECO:0000313" key="2">
    <source>
        <dbReference type="Proteomes" id="UP000717696"/>
    </source>
</evidence>
<name>A0A9P9IBH6_9HYPO</name>
<evidence type="ECO:0008006" key="3">
    <source>
        <dbReference type="Google" id="ProtNLM"/>
    </source>
</evidence>
<comment type="caution">
    <text evidence="1">The sequence shown here is derived from an EMBL/GenBank/DDBJ whole genome shotgun (WGS) entry which is preliminary data.</text>
</comment>
<gene>
    <name evidence="1" type="ORF">B0J13DRAFT_572325</name>
</gene>
<sequence>MTYVMYPGQHGVVTPGMNVAPGMNIAPGKNVAQVAQMPPPNSQYRNATPIAALGRAPAPVDCPSCGQLSRQTSSGVFILYSLAIENLVEFVWIQRATE</sequence>
<reference evidence="1" key="1">
    <citation type="journal article" date="2021" name="Nat. Commun.">
        <title>Genetic determinants of endophytism in the Arabidopsis root mycobiome.</title>
        <authorList>
            <person name="Mesny F."/>
            <person name="Miyauchi S."/>
            <person name="Thiergart T."/>
            <person name="Pickel B."/>
            <person name="Atanasova L."/>
            <person name="Karlsson M."/>
            <person name="Huettel B."/>
            <person name="Barry K.W."/>
            <person name="Haridas S."/>
            <person name="Chen C."/>
            <person name="Bauer D."/>
            <person name="Andreopoulos W."/>
            <person name="Pangilinan J."/>
            <person name="LaButti K."/>
            <person name="Riley R."/>
            <person name="Lipzen A."/>
            <person name="Clum A."/>
            <person name="Drula E."/>
            <person name="Henrissat B."/>
            <person name="Kohler A."/>
            <person name="Grigoriev I.V."/>
            <person name="Martin F.M."/>
            <person name="Hacquard S."/>
        </authorList>
    </citation>
    <scope>NUCLEOTIDE SEQUENCE</scope>
    <source>
        <strain evidence="1">MPI-CAGE-AT-0021</strain>
    </source>
</reference>
<proteinExistence type="predicted"/>
<protein>
    <recommendedName>
        <fullName evidence="3">LITAF domain-containing protein</fullName>
    </recommendedName>
</protein>
<organism evidence="1 2">
    <name type="scientific">Dactylonectria estremocensis</name>
    <dbReference type="NCBI Taxonomy" id="1079267"/>
    <lineage>
        <taxon>Eukaryota</taxon>
        <taxon>Fungi</taxon>
        <taxon>Dikarya</taxon>
        <taxon>Ascomycota</taxon>
        <taxon>Pezizomycotina</taxon>
        <taxon>Sordariomycetes</taxon>
        <taxon>Hypocreomycetidae</taxon>
        <taxon>Hypocreales</taxon>
        <taxon>Nectriaceae</taxon>
        <taxon>Dactylonectria</taxon>
    </lineage>
</organism>
<dbReference type="Proteomes" id="UP000717696">
    <property type="component" value="Unassembled WGS sequence"/>
</dbReference>
<dbReference type="EMBL" id="JAGMUU010000039">
    <property type="protein sequence ID" value="KAH7115338.1"/>
    <property type="molecule type" value="Genomic_DNA"/>
</dbReference>
<keyword evidence="2" id="KW-1185">Reference proteome</keyword>
<dbReference type="OrthoDB" id="5599753at2759"/>
<evidence type="ECO:0000313" key="1">
    <source>
        <dbReference type="EMBL" id="KAH7115338.1"/>
    </source>
</evidence>
<dbReference type="AlphaFoldDB" id="A0A9P9IBH6"/>